<sequence>MPDLLLLSVYLFQTGTVIALELEEETILSDVNHVLKACKVFFSGREEGMIGTVGNNEGFTAKIIKALKIAADCATCPGRNEDFVNELYALSGEVVAAYIL</sequence>
<dbReference type="GeneID" id="27697074"/>
<reference evidence="2" key="1">
    <citation type="submission" date="2015-01" db="EMBL/GenBank/DDBJ databases">
        <title>The Genome Sequence of Cladophialophora bantiana CBS 173.52.</title>
        <authorList>
            <consortium name="The Broad Institute Genomics Platform"/>
            <person name="Cuomo C."/>
            <person name="de Hoog S."/>
            <person name="Gorbushina A."/>
            <person name="Stielow B."/>
            <person name="Teixiera M."/>
            <person name="Abouelleil A."/>
            <person name="Chapman S.B."/>
            <person name="Priest M."/>
            <person name="Young S.K."/>
            <person name="Wortman J."/>
            <person name="Nusbaum C."/>
            <person name="Birren B."/>
        </authorList>
    </citation>
    <scope>NUCLEOTIDE SEQUENCE [LARGE SCALE GENOMIC DNA]</scope>
    <source>
        <strain evidence="2">CBS 173.52</strain>
    </source>
</reference>
<dbReference type="AlphaFoldDB" id="A0A0D2F061"/>
<proteinExistence type="predicted"/>
<organism evidence="2 3">
    <name type="scientific">Cladophialophora bantiana (strain ATCC 10958 / CBS 173.52 / CDC B-1940 / NIH 8579)</name>
    <name type="common">Xylohypha bantiana</name>
    <dbReference type="NCBI Taxonomy" id="1442370"/>
    <lineage>
        <taxon>Eukaryota</taxon>
        <taxon>Fungi</taxon>
        <taxon>Dikarya</taxon>
        <taxon>Ascomycota</taxon>
        <taxon>Pezizomycotina</taxon>
        <taxon>Eurotiomycetes</taxon>
        <taxon>Chaetothyriomycetidae</taxon>
        <taxon>Chaetothyriales</taxon>
        <taxon>Herpotrichiellaceae</taxon>
        <taxon>Cladophialophora</taxon>
    </lineage>
</organism>
<evidence type="ECO:0000313" key="2">
    <source>
        <dbReference type="EMBL" id="KIW95561.1"/>
    </source>
</evidence>
<gene>
    <name evidence="2" type="ORF">Z519_04146</name>
</gene>
<feature type="signal peptide" evidence="1">
    <location>
        <begin position="1"/>
        <end position="19"/>
    </location>
</feature>
<dbReference type="RefSeq" id="XP_016622230.1">
    <property type="nucleotide sequence ID" value="XM_016761892.1"/>
</dbReference>
<dbReference type="OrthoDB" id="10444579at2759"/>
<dbReference type="HOGENOM" id="CLU_2305777_0_0_1"/>
<dbReference type="VEuPathDB" id="FungiDB:Z519_04146"/>
<feature type="chain" id="PRO_5002241748" evidence="1">
    <location>
        <begin position="20"/>
        <end position="100"/>
    </location>
</feature>
<evidence type="ECO:0000256" key="1">
    <source>
        <dbReference type="SAM" id="SignalP"/>
    </source>
</evidence>
<dbReference type="Proteomes" id="UP000053789">
    <property type="component" value="Unassembled WGS sequence"/>
</dbReference>
<dbReference type="EMBL" id="KN846984">
    <property type="protein sequence ID" value="KIW95561.1"/>
    <property type="molecule type" value="Genomic_DNA"/>
</dbReference>
<protein>
    <submittedName>
        <fullName evidence="2">Uncharacterized protein</fullName>
    </submittedName>
</protein>
<keyword evidence="3" id="KW-1185">Reference proteome</keyword>
<evidence type="ECO:0000313" key="3">
    <source>
        <dbReference type="Proteomes" id="UP000053789"/>
    </source>
</evidence>
<name>A0A0D2F061_CLAB1</name>
<keyword evidence="1" id="KW-0732">Signal</keyword>
<accession>A0A0D2F061</accession>